<organism evidence="1 2">
    <name type="scientific">Blautia obeum</name>
    <dbReference type="NCBI Taxonomy" id="40520"/>
    <lineage>
        <taxon>Bacteria</taxon>
        <taxon>Bacillati</taxon>
        <taxon>Bacillota</taxon>
        <taxon>Clostridia</taxon>
        <taxon>Lachnospirales</taxon>
        <taxon>Lachnospiraceae</taxon>
        <taxon>Blautia</taxon>
    </lineage>
</organism>
<protein>
    <submittedName>
        <fullName evidence="1">Uncharacterized protein</fullName>
    </submittedName>
</protein>
<comment type="caution">
    <text evidence="1">The sequence shown here is derived from an EMBL/GenBank/DDBJ whole genome shotgun (WGS) entry which is preliminary data.</text>
</comment>
<dbReference type="EMBL" id="QSJW01000014">
    <property type="protein sequence ID" value="RHE09597.1"/>
    <property type="molecule type" value="Genomic_DNA"/>
</dbReference>
<sequence length="64" mass="7886">MIAEEVLRYIQLVHRKTYILTHNGTEWLPEYEEELQQIEQELALLRPLVDVEHDRRRERKECLL</sequence>
<name>A0A414I3Z6_9FIRM</name>
<dbReference type="AlphaFoldDB" id="A0A414I3Z6"/>
<accession>A0A414I3Z6</accession>
<reference evidence="1 2" key="1">
    <citation type="submission" date="2018-08" db="EMBL/GenBank/DDBJ databases">
        <title>A genome reference for cultivated species of the human gut microbiota.</title>
        <authorList>
            <person name="Zou Y."/>
            <person name="Xue W."/>
            <person name="Luo G."/>
        </authorList>
    </citation>
    <scope>NUCLEOTIDE SEQUENCE [LARGE SCALE GENOMIC DNA]</scope>
    <source>
        <strain evidence="1 2">AM29-25AC</strain>
    </source>
</reference>
<gene>
    <name evidence="1" type="ORF">DW767_16965</name>
</gene>
<evidence type="ECO:0000313" key="2">
    <source>
        <dbReference type="Proteomes" id="UP000284644"/>
    </source>
</evidence>
<dbReference type="Proteomes" id="UP000284644">
    <property type="component" value="Unassembled WGS sequence"/>
</dbReference>
<evidence type="ECO:0000313" key="1">
    <source>
        <dbReference type="EMBL" id="RHE09597.1"/>
    </source>
</evidence>
<dbReference type="RefSeq" id="WP_118045904.1">
    <property type="nucleotide sequence ID" value="NZ_QSJW01000014.1"/>
</dbReference>
<proteinExistence type="predicted"/>